<protein>
    <submittedName>
        <fullName evidence="1">Uncharacterized protein</fullName>
    </submittedName>
</protein>
<sequence>MRSTPTSSPDSSDNRRCSYPMPFSGATLCVSFSNVGNTITCPVCPGMRQLWKILNEVKDHILGMTTFAPLRGENKNKWSHHRVVA</sequence>
<evidence type="ECO:0000313" key="2">
    <source>
        <dbReference type="Proteomes" id="UP000004995"/>
    </source>
</evidence>
<dbReference type="AlphaFoldDB" id="K3ZMD8"/>
<keyword evidence="2" id="KW-1185">Reference proteome</keyword>
<dbReference type="InParanoid" id="K3ZMD8"/>
<dbReference type="EnsemblPlants" id="KQK94608">
    <property type="protein sequence ID" value="KQK94608"/>
    <property type="gene ID" value="SETIT_027753mg"/>
</dbReference>
<evidence type="ECO:0000313" key="1">
    <source>
        <dbReference type="EnsemblPlants" id="KQK94608"/>
    </source>
</evidence>
<dbReference type="Proteomes" id="UP000004995">
    <property type="component" value="Unassembled WGS sequence"/>
</dbReference>
<reference evidence="2" key="1">
    <citation type="journal article" date="2012" name="Nat. Biotechnol.">
        <title>Reference genome sequence of the model plant Setaria.</title>
        <authorList>
            <person name="Bennetzen J.L."/>
            <person name="Schmutz J."/>
            <person name="Wang H."/>
            <person name="Percifield R."/>
            <person name="Hawkins J."/>
            <person name="Pontaroli A.C."/>
            <person name="Estep M."/>
            <person name="Feng L."/>
            <person name="Vaughn J.N."/>
            <person name="Grimwood J."/>
            <person name="Jenkins J."/>
            <person name="Barry K."/>
            <person name="Lindquist E."/>
            <person name="Hellsten U."/>
            <person name="Deshpande S."/>
            <person name="Wang X."/>
            <person name="Wu X."/>
            <person name="Mitros T."/>
            <person name="Triplett J."/>
            <person name="Yang X."/>
            <person name="Ye C.Y."/>
            <person name="Mauro-Herrera M."/>
            <person name="Wang L."/>
            <person name="Li P."/>
            <person name="Sharma M."/>
            <person name="Sharma R."/>
            <person name="Ronald P.C."/>
            <person name="Panaud O."/>
            <person name="Kellogg E.A."/>
            <person name="Brutnell T.P."/>
            <person name="Doust A.N."/>
            <person name="Tuskan G.A."/>
            <person name="Rokhsar D."/>
            <person name="Devos K.M."/>
        </authorList>
    </citation>
    <scope>NUCLEOTIDE SEQUENCE [LARGE SCALE GENOMIC DNA]</scope>
    <source>
        <strain evidence="2">cv. Yugu1</strain>
    </source>
</reference>
<dbReference type="HOGENOM" id="CLU_165083_0_0_1"/>
<name>K3ZMD8_SETIT</name>
<reference evidence="1" key="2">
    <citation type="submission" date="2018-08" db="UniProtKB">
        <authorList>
            <consortium name="EnsemblPlants"/>
        </authorList>
    </citation>
    <scope>IDENTIFICATION</scope>
    <source>
        <strain evidence="1">Yugu1</strain>
    </source>
</reference>
<organism evidence="1 2">
    <name type="scientific">Setaria italica</name>
    <name type="common">Foxtail millet</name>
    <name type="synonym">Panicum italicum</name>
    <dbReference type="NCBI Taxonomy" id="4555"/>
    <lineage>
        <taxon>Eukaryota</taxon>
        <taxon>Viridiplantae</taxon>
        <taxon>Streptophyta</taxon>
        <taxon>Embryophyta</taxon>
        <taxon>Tracheophyta</taxon>
        <taxon>Spermatophyta</taxon>
        <taxon>Magnoliopsida</taxon>
        <taxon>Liliopsida</taxon>
        <taxon>Poales</taxon>
        <taxon>Poaceae</taxon>
        <taxon>PACMAD clade</taxon>
        <taxon>Panicoideae</taxon>
        <taxon>Panicodae</taxon>
        <taxon>Paniceae</taxon>
        <taxon>Cenchrinae</taxon>
        <taxon>Setaria</taxon>
    </lineage>
</organism>
<proteinExistence type="predicted"/>
<dbReference type="Gramene" id="KQK94608">
    <property type="protein sequence ID" value="KQK94608"/>
    <property type="gene ID" value="SETIT_027753mg"/>
</dbReference>
<accession>K3ZMD8</accession>
<dbReference type="EMBL" id="AGNK02004939">
    <property type="status" value="NOT_ANNOTATED_CDS"/>
    <property type="molecule type" value="Genomic_DNA"/>
</dbReference>